<evidence type="ECO:0008006" key="3">
    <source>
        <dbReference type="Google" id="ProtNLM"/>
    </source>
</evidence>
<dbReference type="OrthoDB" id="2992500at2759"/>
<reference evidence="1 2" key="1">
    <citation type="submission" date="2014-04" db="EMBL/GenBank/DDBJ databases">
        <authorList>
            <consortium name="DOE Joint Genome Institute"/>
            <person name="Kuo A."/>
            <person name="Gay G."/>
            <person name="Dore J."/>
            <person name="Kohler A."/>
            <person name="Nagy L.G."/>
            <person name="Floudas D."/>
            <person name="Copeland A."/>
            <person name="Barry K.W."/>
            <person name="Cichocki N."/>
            <person name="Veneault-Fourrey C."/>
            <person name="LaButti K."/>
            <person name="Lindquist E.A."/>
            <person name="Lipzen A."/>
            <person name="Lundell T."/>
            <person name="Morin E."/>
            <person name="Murat C."/>
            <person name="Sun H."/>
            <person name="Tunlid A."/>
            <person name="Henrissat B."/>
            <person name="Grigoriev I.V."/>
            <person name="Hibbett D.S."/>
            <person name="Martin F."/>
            <person name="Nordberg H.P."/>
            <person name="Cantor M.N."/>
            <person name="Hua S.X."/>
        </authorList>
    </citation>
    <scope>NUCLEOTIDE SEQUENCE [LARGE SCALE GENOMIC DNA]</scope>
    <source>
        <strain evidence="2">h7</strain>
    </source>
</reference>
<dbReference type="HOGENOM" id="CLU_043415_0_0_1"/>
<proteinExistence type="predicted"/>
<name>A0A0C3CMM6_HEBCY</name>
<reference evidence="2" key="2">
    <citation type="submission" date="2015-01" db="EMBL/GenBank/DDBJ databases">
        <title>Evolutionary Origins and Diversification of the Mycorrhizal Mutualists.</title>
        <authorList>
            <consortium name="DOE Joint Genome Institute"/>
            <consortium name="Mycorrhizal Genomics Consortium"/>
            <person name="Kohler A."/>
            <person name="Kuo A."/>
            <person name="Nagy L.G."/>
            <person name="Floudas D."/>
            <person name="Copeland A."/>
            <person name="Barry K.W."/>
            <person name="Cichocki N."/>
            <person name="Veneault-Fourrey C."/>
            <person name="LaButti K."/>
            <person name="Lindquist E.A."/>
            <person name="Lipzen A."/>
            <person name="Lundell T."/>
            <person name="Morin E."/>
            <person name="Murat C."/>
            <person name="Riley R."/>
            <person name="Ohm R."/>
            <person name="Sun H."/>
            <person name="Tunlid A."/>
            <person name="Henrissat B."/>
            <person name="Grigoriev I.V."/>
            <person name="Hibbett D.S."/>
            <person name="Martin F."/>
        </authorList>
    </citation>
    <scope>NUCLEOTIDE SEQUENCE [LARGE SCALE GENOMIC DNA]</scope>
    <source>
        <strain evidence="2">h7</strain>
    </source>
</reference>
<dbReference type="EMBL" id="KN831768">
    <property type="protein sequence ID" value="KIM49940.1"/>
    <property type="molecule type" value="Genomic_DNA"/>
</dbReference>
<evidence type="ECO:0000313" key="2">
    <source>
        <dbReference type="Proteomes" id="UP000053424"/>
    </source>
</evidence>
<accession>A0A0C3CMM6</accession>
<dbReference type="Proteomes" id="UP000053424">
    <property type="component" value="Unassembled WGS sequence"/>
</dbReference>
<evidence type="ECO:0000313" key="1">
    <source>
        <dbReference type="EMBL" id="KIM49940.1"/>
    </source>
</evidence>
<sequence length="482" mass="55616">MNNPLNQQIIFFPANSRIGSATFPESIHRLIFDFLILGPVVLPSPRLRDDLRRLLTQVCPEWRRIIISTPAYWNSFTFVQRAVQRPHNIFRLAQRFFKRSGNSIPLSISFGRSLQRNVGRNIFEILVRPRLWRVRFLSCSITRETLRILFGRDPVYFPVLEAINIVVVPSVNRSVASQIPLGSSIDFSGFHLAPRLRDVRLHIVDGVHPTKFRLPWHQLTRLDLGRTSIQVHAFMNIMEQSILLEDGSFNIIFTRHRDRYTALRRMSIQRLRFLRLRLVHPSRDVRMFSSLHIPFLEELRVDRVEFGNAIRDMDIYETFFTAVNASLQHVTIAEYSFPHNGCFVPRLNNSPRMIYQRLDGVLGSCPHLTSLFLYRGVFIHPFVLDKLATGELLPLLEQLGVSSVHGWDIIWMVQRKNFISMIPEAGPSSLTAPRVIRPVALEYLRLSIIGPGLTEDDAQKLEDAVMALDLARGYVIRLIDVA</sequence>
<protein>
    <recommendedName>
        <fullName evidence="3">F-box domain-containing protein</fullName>
    </recommendedName>
</protein>
<keyword evidence="2" id="KW-1185">Reference proteome</keyword>
<organism evidence="1 2">
    <name type="scientific">Hebeloma cylindrosporum</name>
    <dbReference type="NCBI Taxonomy" id="76867"/>
    <lineage>
        <taxon>Eukaryota</taxon>
        <taxon>Fungi</taxon>
        <taxon>Dikarya</taxon>
        <taxon>Basidiomycota</taxon>
        <taxon>Agaricomycotina</taxon>
        <taxon>Agaricomycetes</taxon>
        <taxon>Agaricomycetidae</taxon>
        <taxon>Agaricales</taxon>
        <taxon>Agaricineae</taxon>
        <taxon>Hymenogastraceae</taxon>
        <taxon>Hebeloma</taxon>
    </lineage>
</organism>
<dbReference type="AlphaFoldDB" id="A0A0C3CMM6"/>
<gene>
    <name evidence="1" type="ORF">M413DRAFT_22049</name>
</gene>